<evidence type="ECO:0000256" key="2">
    <source>
        <dbReference type="SAM" id="Phobius"/>
    </source>
</evidence>
<dbReference type="EMBL" id="BAAANT010000042">
    <property type="protein sequence ID" value="GAA2154694.1"/>
    <property type="molecule type" value="Genomic_DNA"/>
</dbReference>
<evidence type="ECO:0000313" key="4">
    <source>
        <dbReference type="Proteomes" id="UP001422759"/>
    </source>
</evidence>
<keyword evidence="2" id="KW-0812">Transmembrane</keyword>
<sequence length="288" mass="29321">MYGQGQQYPQGQPQQPYGQPPQYGAPQQQPPAYGQPPQQPGYGQPPQYGAPQQQPPQYGAPQQPEQGYGYPPQAPYGAPGGYPPPPPKKSNTGLVVGLVLGALVLGGGGIAAAVMLSGKSGTGGSTAGKYKLVAPATVGEYTQKSKNVSAGDQTKRGSGVSYDGSLLATYTKGGDATDTITVGGSYGTIDSPAAVIAESGTQIGTKMTWKTPLTSVDAADKQDPGGKMECGVASGSGFDLPICIWTNHSTAASVSFSHFSLSGGVTPISQSDAAAETRLIRDAMVVPK</sequence>
<evidence type="ECO:0000256" key="1">
    <source>
        <dbReference type="SAM" id="MobiDB-lite"/>
    </source>
</evidence>
<proteinExistence type="predicted"/>
<reference evidence="4" key="1">
    <citation type="journal article" date="2019" name="Int. J. Syst. Evol. Microbiol.">
        <title>The Global Catalogue of Microorganisms (GCM) 10K type strain sequencing project: providing services to taxonomists for standard genome sequencing and annotation.</title>
        <authorList>
            <consortium name="The Broad Institute Genomics Platform"/>
            <consortium name="The Broad Institute Genome Sequencing Center for Infectious Disease"/>
            <person name="Wu L."/>
            <person name="Ma J."/>
        </authorList>
    </citation>
    <scope>NUCLEOTIDE SEQUENCE [LARGE SCALE GENOMIC DNA]</scope>
    <source>
        <strain evidence="4">JCM 14560</strain>
    </source>
</reference>
<protein>
    <submittedName>
        <fullName evidence="3">Uncharacterized protein</fullName>
    </submittedName>
</protein>
<keyword evidence="4" id="KW-1185">Reference proteome</keyword>
<name>A0ABP5LVB8_9ACTN</name>
<feature type="compositionally biased region" description="Low complexity" evidence="1">
    <location>
        <begin position="1"/>
        <end position="32"/>
    </location>
</feature>
<keyword evidence="2" id="KW-1133">Transmembrane helix</keyword>
<comment type="caution">
    <text evidence="3">The sequence shown here is derived from an EMBL/GenBank/DDBJ whole genome shotgun (WGS) entry which is preliminary data.</text>
</comment>
<dbReference type="RefSeq" id="WP_344468562.1">
    <property type="nucleotide sequence ID" value="NZ_BAAANT010000042.1"/>
</dbReference>
<accession>A0ABP5LVB8</accession>
<organism evidence="3 4">
    <name type="scientific">Kitasatospora kazusensis</name>
    <dbReference type="NCBI Taxonomy" id="407974"/>
    <lineage>
        <taxon>Bacteria</taxon>
        <taxon>Bacillati</taxon>
        <taxon>Actinomycetota</taxon>
        <taxon>Actinomycetes</taxon>
        <taxon>Kitasatosporales</taxon>
        <taxon>Streptomycetaceae</taxon>
        <taxon>Kitasatospora</taxon>
    </lineage>
</organism>
<feature type="compositionally biased region" description="Low complexity" evidence="1">
    <location>
        <begin position="40"/>
        <end position="77"/>
    </location>
</feature>
<evidence type="ECO:0000313" key="3">
    <source>
        <dbReference type="EMBL" id="GAA2154694.1"/>
    </source>
</evidence>
<dbReference type="Proteomes" id="UP001422759">
    <property type="component" value="Unassembled WGS sequence"/>
</dbReference>
<keyword evidence="2" id="KW-0472">Membrane</keyword>
<feature type="region of interest" description="Disordered" evidence="1">
    <location>
        <begin position="1"/>
        <end position="88"/>
    </location>
</feature>
<feature type="transmembrane region" description="Helical" evidence="2">
    <location>
        <begin position="94"/>
        <end position="116"/>
    </location>
</feature>
<gene>
    <name evidence="3" type="ORF">GCM10009760_53850</name>
</gene>